<evidence type="ECO:0000313" key="1">
    <source>
        <dbReference type="EnsemblMetazoa" id="AMEM013954-PA"/>
    </source>
</evidence>
<organism evidence="1 2">
    <name type="scientific">Anopheles merus</name>
    <name type="common">Mosquito</name>
    <dbReference type="NCBI Taxonomy" id="30066"/>
    <lineage>
        <taxon>Eukaryota</taxon>
        <taxon>Metazoa</taxon>
        <taxon>Ecdysozoa</taxon>
        <taxon>Arthropoda</taxon>
        <taxon>Hexapoda</taxon>
        <taxon>Insecta</taxon>
        <taxon>Pterygota</taxon>
        <taxon>Neoptera</taxon>
        <taxon>Endopterygota</taxon>
        <taxon>Diptera</taxon>
        <taxon>Nematocera</taxon>
        <taxon>Culicoidea</taxon>
        <taxon>Culicidae</taxon>
        <taxon>Anophelinae</taxon>
        <taxon>Anopheles</taxon>
    </lineage>
</organism>
<evidence type="ECO:0000313" key="2">
    <source>
        <dbReference type="Proteomes" id="UP000075903"/>
    </source>
</evidence>
<dbReference type="AlphaFoldDB" id="A0A182VF70"/>
<accession>A0A182VF70</accession>
<sequence>MGSGFFASSHFPCAMDLKIPEQWLEFPEDVESTKIIPHRTSSTQDFETDAADLPYEDHDQFEFDRDTHTNNDSYKTGIEETTEGEVLADHVDREVVREDGQSAIEGGGKRAALIVSLASTDALTDCLADVCILDQPGVIIQHHDASS</sequence>
<dbReference type="EnsemblMetazoa" id="AMEM013954-RA">
    <property type="protein sequence ID" value="AMEM013954-PA"/>
    <property type="gene ID" value="AMEM013954"/>
</dbReference>
<dbReference type="VEuPathDB" id="VectorBase:AMEM013954"/>
<reference evidence="1" key="1">
    <citation type="submission" date="2020-05" db="UniProtKB">
        <authorList>
            <consortium name="EnsemblMetazoa"/>
        </authorList>
    </citation>
    <scope>IDENTIFICATION</scope>
    <source>
        <strain evidence="1">MAF</strain>
    </source>
</reference>
<name>A0A182VF70_ANOME</name>
<protein>
    <submittedName>
        <fullName evidence="1">Uncharacterized protein</fullName>
    </submittedName>
</protein>
<keyword evidence="2" id="KW-1185">Reference proteome</keyword>
<dbReference type="Proteomes" id="UP000075903">
    <property type="component" value="Unassembled WGS sequence"/>
</dbReference>
<proteinExistence type="predicted"/>